<sequence length="427" mass="47515">MEYNPNTDTYWDESALAQDMKTAFDICNGCRLCFSLCPSFPDLFKSVEAHDDNVDLLTDEEMARPADLCYQCKLCYMKCPYIPPHRFDLDFPRLMLRSKAIRAKKNGMAPVDRFLGDPERIGRLGTAAPTLSNWSNQNPMMRQLMEKTIGIDHRRHLPKFAIMRFSTWALKRQKRLEDTDVAIFSTCTVEYHEPGIGQAAMNVLSHNDVRAMVPSNQRCCGMPALDGGDIAGAIERAKQNVAIFAPYAKAGKKILALQPTCAYVLKQEYPLLLGTEDAKAVSEATIDVTEYLAQKARRKQLKKDFKHHLGTVTYHLSCHTKAEGLRRSAKDLLSYIDGTTVNVVDRCAGIDGTWGLKAEFYDESQKVAAKLTEAFREAKGTTACSDCALAGLQIETAADSAPRHPVELLQAAYGLAPVDSLESEDQS</sequence>
<dbReference type="STRING" id="28034.BFX07_09010"/>
<keyword evidence="2" id="KW-0479">Metal-binding</keyword>
<dbReference type="Pfam" id="PF02754">
    <property type="entry name" value="CCG"/>
    <property type="match status" value="2"/>
</dbReference>
<dbReference type="GO" id="GO:0046872">
    <property type="term" value="F:metal ion binding"/>
    <property type="evidence" value="ECO:0007669"/>
    <property type="project" value="UniProtKB-KW"/>
</dbReference>
<evidence type="ECO:0000256" key="3">
    <source>
        <dbReference type="ARBA" id="ARBA00022737"/>
    </source>
</evidence>
<evidence type="ECO:0000256" key="4">
    <source>
        <dbReference type="ARBA" id="ARBA00023004"/>
    </source>
</evidence>
<dbReference type="GO" id="GO:0016491">
    <property type="term" value="F:oxidoreductase activity"/>
    <property type="evidence" value="ECO:0007669"/>
    <property type="project" value="UniProtKB-ARBA"/>
</dbReference>
<proteinExistence type="predicted"/>
<dbReference type="OrthoDB" id="9794954at2"/>
<dbReference type="PANTHER" id="PTHR32479:SF19">
    <property type="entry name" value="ANAEROBIC GLYCEROL-3-PHOSPHATE DEHYDROGENASE SUBUNIT C"/>
    <property type="match status" value="1"/>
</dbReference>
<evidence type="ECO:0000256" key="5">
    <source>
        <dbReference type="ARBA" id="ARBA00023014"/>
    </source>
</evidence>
<dbReference type="PROSITE" id="PS00198">
    <property type="entry name" value="4FE4S_FER_1"/>
    <property type="match status" value="2"/>
</dbReference>
<dbReference type="PANTHER" id="PTHR32479">
    <property type="entry name" value="GLYCOLATE OXIDASE IRON-SULFUR SUBUNIT"/>
    <property type="match status" value="1"/>
</dbReference>
<dbReference type="RefSeq" id="WP_084661604.1">
    <property type="nucleotide sequence ID" value="NZ_FWWY01000001.1"/>
</dbReference>
<accession>A0A1W1WGW5</accession>
<gene>
    <name evidence="7" type="ORF">SAMN00768000_2244</name>
</gene>
<dbReference type="InterPro" id="IPR017900">
    <property type="entry name" value="4Fe4S_Fe_S_CS"/>
</dbReference>
<feature type="domain" description="4Fe-4S ferredoxin-type" evidence="6">
    <location>
        <begin position="18"/>
        <end position="49"/>
    </location>
</feature>
<dbReference type="InterPro" id="IPR017896">
    <property type="entry name" value="4Fe4S_Fe-S-bd"/>
</dbReference>
<protein>
    <submittedName>
        <fullName evidence="7">Cysteine-rich domain-containing protein</fullName>
    </submittedName>
</protein>
<dbReference type="Proteomes" id="UP000192660">
    <property type="component" value="Unassembled WGS sequence"/>
</dbReference>
<organism evidence="7 8">
    <name type="scientific">Sulfobacillus thermosulfidooxidans (strain DSM 9293 / VKM B-1269 / AT-1)</name>
    <dbReference type="NCBI Taxonomy" id="929705"/>
    <lineage>
        <taxon>Bacteria</taxon>
        <taxon>Bacillati</taxon>
        <taxon>Bacillota</taxon>
        <taxon>Clostridia</taxon>
        <taxon>Eubacteriales</taxon>
        <taxon>Clostridiales Family XVII. Incertae Sedis</taxon>
        <taxon>Sulfobacillus</taxon>
    </lineage>
</organism>
<keyword evidence="3" id="KW-0677">Repeat</keyword>
<keyword evidence="4" id="KW-0408">Iron</keyword>
<dbReference type="SUPFAM" id="SSF54862">
    <property type="entry name" value="4Fe-4S ferredoxins"/>
    <property type="match status" value="1"/>
</dbReference>
<name>A0A1W1WGW5_SULTA</name>
<dbReference type="GO" id="GO:0051539">
    <property type="term" value="F:4 iron, 4 sulfur cluster binding"/>
    <property type="evidence" value="ECO:0007669"/>
    <property type="project" value="UniProtKB-KW"/>
</dbReference>
<evidence type="ECO:0000259" key="6">
    <source>
        <dbReference type="PROSITE" id="PS51379"/>
    </source>
</evidence>
<dbReference type="PROSITE" id="PS51379">
    <property type="entry name" value="4FE4S_FER_2"/>
    <property type="match status" value="1"/>
</dbReference>
<evidence type="ECO:0000313" key="8">
    <source>
        <dbReference type="Proteomes" id="UP000192660"/>
    </source>
</evidence>
<keyword evidence="5" id="KW-0411">Iron-sulfur</keyword>
<evidence type="ECO:0000313" key="7">
    <source>
        <dbReference type="EMBL" id="SMC05429.1"/>
    </source>
</evidence>
<keyword evidence="1" id="KW-0004">4Fe-4S</keyword>
<keyword evidence="8" id="KW-1185">Reference proteome</keyword>
<dbReference type="EMBL" id="FWWY01000001">
    <property type="protein sequence ID" value="SMC05429.1"/>
    <property type="molecule type" value="Genomic_DNA"/>
</dbReference>
<dbReference type="InterPro" id="IPR004017">
    <property type="entry name" value="Cys_rich_dom"/>
</dbReference>
<evidence type="ECO:0000256" key="2">
    <source>
        <dbReference type="ARBA" id="ARBA00022723"/>
    </source>
</evidence>
<reference evidence="8" key="1">
    <citation type="submission" date="2017-04" db="EMBL/GenBank/DDBJ databases">
        <authorList>
            <person name="Varghese N."/>
            <person name="Submissions S."/>
        </authorList>
    </citation>
    <scope>NUCLEOTIDE SEQUENCE [LARGE SCALE GENOMIC DNA]</scope>
    <source>
        <strain evidence="8">DSM 9293</strain>
    </source>
</reference>
<dbReference type="AlphaFoldDB" id="A0A1W1WGW5"/>
<evidence type="ECO:0000256" key="1">
    <source>
        <dbReference type="ARBA" id="ARBA00022485"/>
    </source>
</evidence>